<accession>A0A928YUS9</accession>
<protein>
    <submittedName>
        <fullName evidence="4">GNAT family N-acetyltransferase</fullName>
    </submittedName>
</protein>
<dbReference type="InterPro" id="IPR016181">
    <property type="entry name" value="Acyl_CoA_acyltransferase"/>
</dbReference>
<keyword evidence="5" id="KW-1185">Reference proteome</keyword>
<evidence type="ECO:0000259" key="3">
    <source>
        <dbReference type="PROSITE" id="PS51186"/>
    </source>
</evidence>
<dbReference type="RefSeq" id="WP_193907351.1">
    <property type="nucleotide sequence ID" value="NZ_PRDL01000001.1"/>
</dbReference>
<dbReference type="Pfam" id="PF00583">
    <property type="entry name" value="Acetyltransf_1"/>
    <property type="match status" value="1"/>
</dbReference>
<dbReference type="Gene3D" id="3.40.630.30">
    <property type="match status" value="1"/>
</dbReference>
<dbReference type="InterPro" id="IPR050832">
    <property type="entry name" value="Bact_Acetyltransf"/>
</dbReference>
<proteinExistence type="predicted"/>
<evidence type="ECO:0000256" key="1">
    <source>
        <dbReference type="ARBA" id="ARBA00022679"/>
    </source>
</evidence>
<sequence>MFDIRPFTDSDRHGLRNIYLAARLQALPWVSRTDLNEEDFDKDTQDEDLLVATINTLPVGFIALNPSGDVIHHLYVDPDSSGRGVGSALLNASLERLGRPAHLKCLIDNQRAVEFYRQRGWAITGEGEDRHGRYYTMALKEH</sequence>
<feature type="domain" description="N-acetyltransferase" evidence="3">
    <location>
        <begin position="2"/>
        <end position="142"/>
    </location>
</feature>
<organism evidence="4 5">
    <name type="scientific">Cellvibrio polysaccharolyticus</name>
    <dbReference type="NCBI Taxonomy" id="2082724"/>
    <lineage>
        <taxon>Bacteria</taxon>
        <taxon>Pseudomonadati</taxon>
        <taxon>Pseudomonadota</taxon>
        <taxon>Gammaproteobacteria</taxon>
        <taxon>Cellvibrionales</taxon>
        <taxon>Cellvibrionaceae</taxon>
        <taxon>Cellvibrio</taxon>
    </lineage>
</organism>
<keyword evidence="2" id="KW-0012">Acyltransferase</keyword>
<evidence type="ECO:0000313" key="4">
    <source>
        <dbReference type="EMBL" id="MBE8716353.1"/>
    </source>
</evidence>
<evidence type="ECO:0000313" key="5">
    <source>
        <dbReference type="Proteomes" id="UP000652567"/>
    </source>
</evidence>
<dbReference type="Proteomes" id="UP000652567">
    <property type="component" value="Unassembled WGS sequence"/>
</dbReference>
<dbReference type="PANTHER" id="PTHR43877">
    <property type="entry name" value="AMINOALKYLPHOSPHONATE N-ACETYLTRANSFERASE-RELATED-RELATED"/>
    <property type="match status" value="1"/>
</dbReference>
<keyword evidence="1" id="KW-0808">Transferase</keyword>
<dbReference type="CDD" id="cd04301">
    <property type="entry name" value="NAT_SF"/>
    <property type="match status" value="1"/>
</dbReference>
<dbReference type="AlphaFoldDB" id="A0A928YUS9"/>
<dbReference type="GO" id="GO:0016747">
    <property type="term" value="F:acyltransferase activity, transferring groups other than amino-acyl groups"/>
    <property type="evidence" value="ECO:0007669"/>
    <property type="project" value="InterPro"/>
</dbReference>
<dbReference type="InterPro" id="IPR000182">
    <property type="entry name" value="GNAT_dom"/>
</dbReference>
<dbReference type="EMBL" id="PRDL01000001">
    <property type="protein sequence ID" value="MBE8716353.1"/>
    <property type="molecule type" value="Genomic_DNA"/>
</dbReference>
<dbReference type="SUPFAM" id="SSF55729">
    <property type="entry name" value="Acyl-CoA N-acyltransferases (Nat)"/>
    <property type="match status" value="1"/>
</dbReference>
<reference evidence="4" key="1">
    <citation type="submission" date="2018-07" db="EMBL/GenBank/DDBJ databases">
        <title>Genome assembly of strain Ka43.</title>
        <authorList>
            <person name="Kukolya J."/>
            <person name="Nagy I."/>
            <person name="Horvath B."/>
            <person name="Toth A."/>
        </authorList>
    </citation>
    <scope>NUCLEOTIDE SEQUENCE</scope>
    <source>
        <strain evidence="4">KB43</strain>
    </source>
</reference>
<dbReference type="PROSITE" id="PS51186">
    <property type="entry name" value="GNAT"/>
    <property type="match status" value="1"/>
</dbReference>
<evidence type="ECO:0000256" key="2">
    <source>
        <dbReference type="ARBA" id="ARBA00023315"/>
    </source>
</evidence>
<comment type="caution">
    <text evidence="4">The sequence shown here is derived from an EMBL/GenBank/DDBJ whole genome shotgun (WGS) entry which is preliminary data.</text>
</comment>
<gene>
    <name evidence="4" type="ORF">C4F51_04040</name>
</gene>
<name>A0A928YUS9_9GAMM</name>